<dbReference type="InterPro" id="IPR036527">
    <property type="entry name" value="SCP2_sterol-bd_dom_sf"/>
</dbReference>
<evidence type="ECO:0000259" key="1">
    <source>
        <dbReference type="Pfam" id="PF02036"/>
    </source>
</evidence>
<gene>
    <name evidence="2" type="ORF">ENS29_13340</name>
</gene>
<proteinExistence type="predicted"/>
<evidence type="ECO:0000313" key="2">
    <source>
        <dbReference type="EMBL" id="HGU33816.1"/>
    </source>
</evidence>
<accession>A0A7C4W1H7</accession>
<dbReference type="AlphaFoldDB" id="A0A7C4W1H7"/>
<sequence length="150" mass="16993">MFTISMKGEPVMEYWKNEEEPIRAFLKLFEESAKDAELSSGLKKVNQLIWFDYTEDGPNCSFWVDCRNGNLAVGPGKPAEEPDMTMSLSADDAHRSWSNKLNPVMAITRKKIRVKGSATGLLKLAPKLKKVAQIYEGVLRELGWEDKILK</sequence>
<dbReference type="InterPro" id="IPR003033">
    <property type="entry name" value="SCP2_sterol-bd_dom"/>
</dbReference>
<name>A0A7C4W1H7_9BACT</name>
<dbReference type="SUPFAM" id="SSF55718">
    <property type="entry name" value="SCP-like"/>
    <property type="match status" value="1"/>
</dbReference>
<reference evidence="2" key="1">
    <citation type="journal article" date="2020" name="mSystems">
        <title>Genome- and Community-Level Interaction Insights into Carbon Utilization and Element Cycling Functions of Hydrothermarchaeota in Hydrothermal Sediment.</title>
        <authorList>
            <person name="Zhou Z."/>
            <person name="Liu Y."/>
            <person name="Xu W."/>
            <person name="Pan J."/>
            <person name="Luo Z.H."/>
            <person name="Li M."/>
        </authorList>
    </citation>
    <scope>NUCLEOTIDE SEQUENCE [LARGE SCALE GENOMIC DNA]</scope>
    <source>
        <strain evidence="2">SpSt-477</strain>
    </source>
</reference>
<protein>
    <recommendedName>
        <fullName evidence="1">SCP2 domain-containing protein</fullName>
    </recommendedName>
</protein>
<dbReference type="Pfam" id="PF02036">
    <property type="entry name" value="SCP2"/>
    <property type="match status" value="1"/>
</dbReference>
<dbReference type="EMBL" id="DSUH01000306">
    <property type="protein sequence ID" value="HGU33816.1"/>
    <property type="molecule type" value="Genomic_DNA"/>
</dbReference>
<comment type="caution">
    <text evidence="2">The sequence shown here is derived from an EMBL/GenBank/DDBJ whole genome shotgun (WGS) entry which is preliminary data.</text>
</comment>
<dbReference type="Gene3D" id="3.30.1050.10">
    <property type="entry name" value="SCP2 sterol-binding domain"/>
    <property type="match status" value="1"/>
</dbReference>
<organism evidence="2">
    <name type="scientific">Desulfatirhabdium butyrativorans</name>
    <dbReference type="NCBI Taxonomy" id="340467"/>
    <lineage>
        <taxon>Bacteria</taxon>
        <taxon>Pseudomonadati</taxon>
        <taxon>Thermodesulfobacteriota</taxon>
        <taxon>Desulfobacteria</taxon>
        <taxon>Desulfobacterales</taxon>
        <taxon>Desulfatirhabdiaceae</taxon>
        <taxon>Desulfatirhabdium</taxon>
    </lineage>
</organism>
<feature type="domain" description="SCP2" evidence="1">
    <location>
        <begin position="29"/>
        <end position="126"/>
    </location>
</feature>